<name>A0A0R3TIL0_RODNA</name>
<dbReference type="AlphaFoldDB" id="A0A0R3TIL0"/>
<evidence type="ECO:0000313" key="1">
    <source>
        <dbReference type="WBParaSite" id="HNAJ_0000690101-mRNA-1"/>
    </source>
</evidence>
<organism evidence="1">
    <name type="scientific">Rodentolepis nana</name>
    <name type="common">Dwarf tapeworm</name>
    <name type="synonym">Hymenolepis nana</name>
    <dbReference type="NCBI Taxonomy" id="102285"/>
    <lineage>
        <taxon>Eukaryota</taxon>
        <taxon>Metazoa</taxon>
        <taxon>Spiralia</taxon>
        <taxon>Lophotrochozoa</taxon>
        <taxon>Platyhelminthes</taxon>
        <taxon>Cestoda</taxon>
        <taxon>Eucestoda</taxon>
        <taxon>Cyclophyllidea</taxon>
        <taxon>Hymenolepididae</taxon>
        <taxon>Rodentolepis</taxon>
    </lineage>
</organism>
<reference evidence="1" key="1">
    <citation type="submission" date="2017-02" db="UniProtKB">
        <authorList>
            <consortium name="WormBaseParasite"/>
        </authorList>
    </citation>
    <scope>IDENTIFICATION</scope>
</reference>
<protein>
    <submittedName>
        <fullName evidence="1">Bulb-type lectin domain-containing protein</fullName>
    </submittedName>
</protein>
<accession>A0A0R3TIL0</accession>
<proteinExistence type="predicted"/>
<sequence length="120" mass="13646">LQVNDSKSPVSPLVWLPNGLLMFHHNSNIYLFSQWSSSKDNGSSSLIPTKLFEQDSSCYGFVSVKASRLSEIYCNLSLTKRLSKQEIETRSCLKRYQRAANPFKQSFYDNLGLFEAAQVN</sequence>
<dbReference type="WBParaSite" id="HNAJ_0000690101-mRNA-1">
    <property type="protein sequence ID" value="HNAJ_0000690101-mRNA-1"/>
    <property type="gene ID" value="HNAJ_0000690101"/>
</dbReference>